<dbReference type="AlphaFoldDB" id="A0A1M6NA18"/>
<dbReference type="RefSeq" id="WP_073476381.1">
    <property type="nucleotide sequence ID" value="NZ_FQZU01000014.1"/>
</dbReference>
<feature type="transmembrane region" description="Helical" evidence="1">
    <location>
        <begin position="392"/>
        <end position="414"/>
    </location>
</feature>
<dbReference type="STRING" id="1121393.SAMN02745216_02564"/>
<dbReference type="EMBL" id="FQZU01000014">
    <property type="protein sequence ID" value="SHJ92529.1"/>
    <property type="molecule type" value="Genomic_DNA"/>
</dbReference>
<feature type="transmembrane region" description="Helical" evidence="1">
    <location>
        <begin position="361"/>
        <end position="380"/>
    </location>
</feature>
<dbReference type="Proteomes" id="UP000183994">
    <property type="component" value="Unassembled WGS sequence"/>
</dbReference>
<gene>
    <name evidence="2" type="ORF">SAMN02745216_02564</name>
</gene>
<keyword evidence="3" id="KW-1185">Reference proteome</keyword>
<keyword evidence="1" id="KW-1133">Transmembrane helix</keyword>
<evidence type="ECO:0008006" key="4">
    <source>
        <dbReference type="Google" id="ProtNLM"/>
    </source>
</evidence>
<keyword evidence="1" id="KW-0812">Transmembrane</keyword>
<dbReference type="OrthoDB" id="5365245at2"/>
<name>A0A1M6NA18_9BACT</name>
<evidence type="ECO:0000256" key="1">
    <source>
        <dbReference type="SAM" id="Phobius"/>
    </source>
</evidence>
<evidence type="ECO:0000313" key="3">
    <source>
        <dbReference type="Proteomes" id="UP000183994"/>
    </source>
</evidence>
<keyword evidence="1" id="KW-0472">Membrane</keyword>
<reference evidence="3" key="1">
    <citation type="submission" date="2016-11" db="EMBL/GenBank/DDBJ databases">
        <authorList>
            <person name="Varghese N."/>
            <person name="Submissions S."/>
        </authorList>
    </citation>
    <scope>NUCLEOTIDE SEQUENCE [LARGE SCALE GENOMIC DNA]</scope>
    <source>
        <strain evidence="3">DSM 16219</strain>
    </source>
</reference>
<proteinExistence type="predicted"/>
<organism evidence="2 3">
    <name type="scientific">Desulfatibacillum alkenivorans DSM 16219</name>
    <dbReference type="NCBI Taxonomy" id="1121393"/>
    <lineage>
        <taxon>Bacteria</taxon>
        <taxon>Pseudomonadati</taxon>
        <taxon>Thermodesulfobacteriota</taxon>
        <taxon>Desulfobacteria</taxon>
        <taxon>Desulfobacterales</taxon>
        <taxon>Desulfatibacillaceae</taxon>
        <taxon>Desulfatibacillum</taxon>
    </lineage>
</organism>
<accession>A0A1M6NA18</accession>
<sequence>MLRFSRLALCAVFILTLAYVLPNAYWKAFGKFENRPFFLYSIMLDKFVYSITDEHFQTKYLDEEGKEYSRREYNENLPFFYYNNLVRWETIPKFITDLGISSAAIRQERQFEKIRPSSFDAPQIDLYPLFESESEFSGLDMPDSMFRISDRMEFITARTNQVDEEASEKYTKALKGAGFAFPATHIAGNPTTRKAYDRGYMVLDSANTLFHIKQVKGEPFVRNTGLKPELGVKYLDVVENMAREFMAVMVNGKNEIILIAPEDYSTRVLPVTGYEPERMTFYFIGDPLNRNLMLTWKDEETHTFNYRCLLTDREYYVERVFEKVLERDATAGLHKTADLLFPFVLKTEKPSSSYVAADLEISGVSAFVGIGLCLALLFGIRFRQPNTVDKWFDLGIVAFTGIFGLLAVTAVGSFPRTKV</sequence>
<dbReference type="Pfam" id="PF16149">
    <property type="entry name" value="DUF4857"/>
    <property type="match status" value="1"/>
</dbReference>
<evidence type="ECO:0000313" key="2">
    <source>
        <dbReference type="EMBL" id="SHJ92529.1"/>
    </source>
</evidence>
<dbReference type="InterPro" id="IPR032333">
    <property type="entry name" value="DUF4857"/>
</dbReference>
<protein>
    <recommendedName>
        <fullName evidence="4">DUF4857 domain-containing protein</fullName>
    </recommendedName>
</protein>